<feature type="domain" description="Cytochrome c" evidence="4">
    <location>
        <begin position="24"/>
        <end position="129"/>
    </location>
</feature>
<evidence type="ECO:0000256" key="2">
    <source>
        <dbReference type="ARBA" id="ARBA00023004"/>
    </source>
</evidence>
<dbReference type="eggNOG" id="COG2010">
    <property type="taxonomic scope" value="Bacteria"/>
</dbReference>
<dbReference type="AlphaFoldDB" id="L0DQ37"/>
<reference evidence="5 6" key="1">
    <citation type="submission" date="2012-02" db="EMBL/GenBank/DDBJ databases">
        <title>Complete sequence of chromosome of Singulisphaera acidiphila DSM 18658.</title>
        <authorList>
            <consortium name="US DOE Joint Genome Institute (JGI-PGF)"/>
            <person name="Lucas S."/>
            <person name="Copeland A."/>
            <person name="Lapidus A."/>
            <person name="Glavina del Rio T."/>
            <person name="Dalin E."/>
            <person name="Tice H."/>
            <person name="Bruce D."/>
            <person name="Goodwin L."/>
            <person name="Pitluck S."/>
            <person name="Peters L."/>
            <person name="Ovchinnikova G."/>
            <person name="Chertkov O."/>
            <person name="Kyrpides N."/>
            <person name="Mavromatis K."/>
            <person name="Ivanova N."/>
            <person name="Brettin T."/>
            <person name="Detter J.C."/>
            <person name="Han C."/>
            <person name="Larimer F."/>
            <person name="Land M."/>
            <person name="Hauser L."/>
            <person name="Markowitz V."/>
            <person name="Cheng J.-F."/>
            <person name="Hugenholtz P."/>
            <person name="Woyke T."/>
            <person name="Wu D."/>
            <person name="Tindall B."/>
            <person name="Pomrenke H."/>
            <person name="Brambilla E."/>
            <person name="Klenk H.-P."/>
            <person name="Eisen J.A."/>
        </authorList>
    </citation>
    <scope>NUCLEOTIDE SEQUENCE [LARGE SCALE GENOMIC DNA]</scope>
    <source>
        <strain evidence="6">ATCC BAA-1392 / DSM 18658 / VKM B-2454 / MOB10</strain>
    </source>
</reference>
<keyword evidence="1 3" id="KW-0479">Metal-binding</keyword>
<dbReference type="Pfam" id="PF07587">
    <property type="entry name" value="PSD1"/>
    <property type="match status" value="1"/>
</dbReference>
<dbReference type="STRING" id="886293.Sinac_6741"/>
<evidence type="ECO:0000313" key="6">
    <source>
        <dbReference type="Proteomes" id="UP000010798"/>
    </source>
</evidence>
<dbReference type="EMBL" id="CP003364">
    <property type="protein sequence ID" value="AGA30811.1"/>
    <property type="molecule type" value="Genomic_DNA"/>
</dbReference>
<evidence type="ECO:0000259" key="4">
    <source>
        <dbReference type="PROSITE" id="PS51007"/>
    </source>
</evidence>
<dbReference type="PROSITE" id="PS51007">
    <property type="entry name" value="CYTC"/>
    <property type="match status" value="1"/>
</dbReference>
<keyword evidence="2 3" id="KW-0408">Iron</keyword>
<dbReference type="KEGG" id="saci:Sinac_6741"/>
<dbReference type="InterPro" id="IPR011429">
    <property type="entry name" value="Cyt_c_Planctomycete-type"/>
</dbReference>
<dbReference type="GO" id="GO:0020037">
    <property type="term" value="F:heme binding"/>
    <property type="evidence" value="ECO:0007669"/>
    <property type="project" value="InterPro"/>
</dbReference>
<dbReference type="Pfam" id="PF07583">
    <property type="entry name" value="PSCyt2"/>
    <property type="match status" value="1"/>
</dbReference>
<dbReference type="PANTHER" id="PTHR35889:SF3">
    <property type="entry name" value="F-BOX DOMAIN-CONTAINING PROTEIN"/>
    <property type="match status" value="1"/>
</dbReference>
<evidence type="ECO:0000256" key="1">
    <source>
        <dbReference type="ARBA" id="ARBA00022723"/>
    </source>
</evidence>
<gene>
    <name evidence="5" type="ordered locus">Sinac_6741</name>
</gene>
<dbReference type="InterPro" id="IPR011444">
    <property type="entry name" value="DUF1549"/>
</dbReference>
<dbReference type="Pfam" id="PF07635">
    <property type="entry name" value="PSCyt1"/>
    <property type="match status" value="1"/>
</dbReference>
<dbReference type="Proteomes" id="UP000010798">
    <property type="component" value="Chromosome"/>
</dbReference>
<dbReference type="PANTHER" id="PTHR35889">
    <property type="entry name" value="CYCLOINULO-OLIGOSACCHARIDE FRUCTANOTRANSFERASE-RELATED"/>
    <property type="match status" value="1"/>
</dbReference>
<sequence length="752" mass="84146">MRHTAGRMGQVLDRLQAVGIAAVGLVALGGTSVAGEAPDFDRQVAPILIMRCLECHNEAGAVGGLVLTGIDALKRGGESGEAIVAGKPEESLLLERVVDGEMPPKRQGHSQKLSEPEIETLRAWIAAGAPWPAGRKLDRDEKTTAVRAGRDWWSLHPLERPGVPSTQRADWAKNPIDSFILAKLEAEGMRPAPRAERHQLIRRAFFDLLGLPPSVQEVDAFVRDESPMAYERLVAKLLDSPQYGERWGRYWLDLSRYAETSGYERDQEKPGAWKYRDWVVRSINEDKPYDRFVQEQLAGDELPERNEQTVIATGFLRLGTWNDEPNDPQDYKYERLEDLVHVTSTAFLGMTVKCARCHDHKFDPIPQTDYYRLAATFWSGPIEPRKNELLGGPSREELGYDVLGWTDVTRDPPAFHLLHKGELSRPGPVVPPGVLSMIPSLDKPFAPPPAQSKTTQRRLQLASWITDPRNPLTPRVYVNRLWQHHFGHGLVSSSDNFGFNGQKPTHPELLDWLAAELISGGWKSKPIHFLMMTSQAYQQSTIHPDHESYSKQDADNRLVWRALRRRQDAEALRDAMLSVSGQLDLRVGGPSFQPVINPEALEGLSNSKTYAAPSPASEQGRRSLYMYSRRSLVHPLMTTFDFCDTTQPCGERDISVVAPQALALLNGAFVHEQSRRVADLVLASASQDRAAPVEGAWRRVLARSPSKTELAAALEHVERQSLRFRDDPEVDTLALASLCHVLINSNEFIFVD</sequence>
<dbReference type="GO" id="GO:0046872">
    <property type="term" value="F:metal ion binding"/>
    <property type="evidence" value="ECO:0007669"/>
    <property type="project" value="UniProtKB-KW"/>
</dbReference>
<proteinExistence type="predicted"/>
<protein>
    <recommendedName>
        <fullName evidence="4">Cytochrome c domain-containing protein</fullName>
    </recommendedName>
</protein>
<keyword evidence="6" id="KW-1185">Reference proteome</keyword>
<evidence type="ECO:0000256" key="3">
    <source>
        <dbReference type="PROSITE-ProRule" id="PRU00433"/>
    </source>
</evidence>
<evidence type="ECO:0000313" key="5">
    <source>
        <dbReference type="EMBL" id="AGA30811.1"/>
    </source>
</evidence>
<keyword evidence="3" id="KW-0349">Heme</keyword>
<dbReference type="RefSeq" id="WP_015249889.1">
    <property type="nucleotide sequence ID" value="NC_019892.1"/>
</dbReference>
<dbReference type="OrthoDB" id="127107at2"/>
<accession>L0DQ37</accession>
<name>L0DQ37_SINAD</name>
<organism evidence="5 6">
    <name type="scientific">Singulisphaera acidiphila (strain ATCC BAA-1392 / DSM 18658 / VKM B-2454 / MOB10)</name>
    <dbReference type="NCBI Taxonomy" id="886293"/>
    <lineage>
        <taxon>Bacteria</taxon>
        <taxon>Pseudomonadati</taxon>
        <taxon>Planctomycetota</taxon>
        <taxon>Planctomycetia</taxon>
        <taxon>Isosphaerales</taxon>
        <taxon>Isosphaeraceae</taxon>
        <taxon>Singulisphaera</taxon>
    </lineage>
</organism>
<dbReference type="InterPro" id="IPR009056">
    <property type="entry name" value="Cyt_c-like_dom"/>
</dbReference>
<dbReference type="InterPro" id="IPR022655">
    <property type="entry name" value="DUF1553"/>
</dbReference>
<dbReference type="GO" id="GO:0009055">
    <property type="term" value="F:electron transfer activity"/>
    <property type="evidence" value="ECO:0007669"/>
    <property type="project" value="InterPro"/>
</dbReference>
<dbReference type="HOGENOM" id="CLU_005632_1_0_0"/>